<dbReference type="Pfam" id="PF07963">
    <property type="entry name" value="N_methyl"/>
    <property type="match status" value="1"/>
</dbReference>
<keyword evidence="1" id="KW-1133">Transmembrane helix</keyword>
<dbReference type="InterPro" id="IPR012902">
    <property type="entry name" value="N_methyl_site"/>
</dbReference>
<accession>A0ABS7X407</accession>
<protein>
    <submittedName>
        <fullName evidence="2">Prepilin-type N-terminal cleavage/methylation domain-containing protein</fullName>
    </submittedName>
</protein>
<dbReference type="EMBL" id="JAERPS020000001">
    <property type="protein sequence ID" value="MBZ9610285.1"/>
    <property type="molecule type" value="Genomic_DNA"/>
</dbReference>
<dbReference type="PROSITE" id="PS00409">
    <property type="entry name" value="PROKAR_NTER_METHYL"/>
    <property type="match status" value="1"/>
</dbReference>
<sequence length="133" mass="14925">MTKQSGLTLIEVLIASLILFMVLGVAASFFQQQVLVQRQSQRYVQLAAQQNNILNRIQFSFREGVNEGEIIVGNSKYNWKATAVVKRSQYGGAGEGFSTQSSRIVTLYNIEVQGETASANYQFRLVRWNDKAV</sequence>
<keyword evidence="1" id="KW-0812">Transmembrane</keyword>
<reference evidence="2 3" key="1">
    <citation type="submission" date="2021-08" db="EMBL/GenBank/DDBJ databases">
        <title>Rheinheimera aquimaris sp. nov., isolated from seawater of the East Sea in Korea.</title>
        <authorList>
            <person name="Kim K.H."/>
            <person name="Wenting R."/>
            <person name="Kim K.R."/>
            <person name="Jeon C.O."/>
        </authorList>
    </citation>
    <scope>NUCLEOTIDE SEQUENCE [LARGE SCALE GENOMIC DNA]</scope>
    <source>
        <strain evidence="2 3">MA-13</strain>
    </source>
</reference>
<keyword evidence="1" id="KW-0472">Membrane</keyword>
<keyword evidence="3" id="KW-1185">Reference proteome</keyword>
<comment type="caution">
    <text evidence="2">The sequence shown here is derived from an EMBL/GenBank/DDBJ whole genome shotgun (WGS) entry which is preliminary data.</text>
</comment>
<organism evidence="2 3">
    <name type="scientific">Rheinheimera maricola</name>
    <dbReference type="NCBI Taxonomy" id="2793282"/>
    <lineage>
        <taxon>Bacteria</taxon>
        <taxon>Pseudomonadati</taxon>
        <taxon>Pseudomonadota</taxon>
        <taxon>Gammaproteobacteria</taxon>
        <taxon>Chromatiales</taxon>
        <taxon>Chromatiaceae</taxon>
        <taxon>Rheinheimera</taxon>
    </lineage>
</organism>
<dbReference type="Proteomes" id="UP000663814">
    <property type="component" value="Unassembled WGS sequence"/>
</dbReference>
<evidence type="ECO:0000256" key="1">
    <source>
        <dbReference type="SAM" id="Phobius"/>
    </source>
</evidence>
<evidence type="ECO:0000313" key="2">
    <source>
        <dbReference type="EMBL" id="MBZ9610285.1"/>
    </source>
</evidence>
<proteinExistence type="predicted"/>
<gene>
    <name evidence="2" type="ORF">I4W93_001620</name>
</gene>
<evidence type="ECO:0000313" key="3">
    <source>
        <dbReference type="Proteomes" id="UP000663814"/>
    </source>
</evidence>
<dbReference type="RefSeq" id="WP_205310175.1">
    <property type="nucleotide sequence ID" value="NZ_JAERPS020000001.1"/>
</dbReference>
<feature type="transmembrane region" description="Helical" evidence="1">
    <location>
        <begin position="12"/>
        <end position="30"/>
    </location>
</feature>
<name>A0ABS7X407_9GAMM</name>